<proteinExistence type="predicted"/>
<keyword evidence="2" id="KW-1185">Reference proteome</keyword>
<accession>A0ABD2PIR5</accession>
<dbReference type="InterPro" id="IPR009057">
    <property type="entry name" value="Homeodomain-like_sf"/>
</dbReference>
<dbReference type="EMBL" id="JBJKFK010007696">
    <property type="protein sequence ID" value="KAL3307310.1"/>
    <property type="molecule type" value="Genomic_DNA"/>
</dbReference>
<evidence type="ECO:0000313" key="2">
    <source>
        <dbReference type="Proteomes" id="UP001626550"/>
    </source>
</evidence>
<name>A0ABD2PIR5_9PLAT</name>
<dbReference type="AlphaFoldDB" id="A0ABD2PIR5"/>
<dbReference type="Proteomes" id="UP001626550">
    <property type="component" value="Unassembled WGS sequence"/>
</dbReference>
<dbReference type="SUPFAM" id="SSF46689">
    <property type="entry name" value="Homeodomain-like"/>
    <property type="match status" value="1"/>
</dbReference>
<comment type="caution">
    <text evidence="1">The sequence shown here is derived from an EMBL/GenBank/DDBJ whole genome shotgun (WGS) entry which is preliminary data.</text>
</comment>
<evidence type="ECO:0000313" key="1">
    <source>
        <dbReference type="EMBL" id="KAL3307310.1"/>
    </source>
</evidence>
<organism evidence="1 2">
    <name type="scientific">Cichlidogyrus casuarinus</name>
    <dbReference type="NCBI Taxonomy" id="1844966"/>
    <lineage>
        <taxon>Eukaryota</taxon>
        <taxon>Metazoa</taxon>
        <taxon>Spiralia</taxon>
        <taxon>Lophotrochozoa</taxon>
        <taxon>Platyhelminthes</taxon>
        <taxon>Monogenea</taxon>
        <taxon>Monopisthocotylea</taxon>
        <taxon>Dactylogyridea</taxon>
        <taxon>Ancyrocephalidae</taxon>
        <taxon>Cichlidogyrus</taxon>
    </lineage>
</organism>
<reference evidence="1 2" key="1">
    <citation type="submission" date="2024-11" db="EMBL/GenBank/DDBJ databases">
        <title>Adaptive evolution of stress response genes in parasites aligns with host niche diversity.</title>
        <authorList>
            <person name="Hahn C."/>
            <person name="Resl P."/>
        </authorList>
    </citation>
    <scope>NUCLEOTIDE SEQUENCE [LARGE SCALE GENOMIC DNA]</scope>
    <source>
        <strain evidence="1">EGGRZ-B1_66</strain>
        <tissue evidence="1">Body</tissue>
    </source>
</reference>
<gene>
    <name evidence="1" type="ORF">Ciccas_014180</name>
</gene>
<dbReference type="Gene3D" id="1.10.10.60">
    <property type="entry name" value="Homeodomain-like"/>
    <property type="match status" value="1"/>
</dbReference>
<protein>
    <submittedName>
        <fullName evidence="1">Uncharacterized protein</fullName>
    </submittedName>
</protein>
<sequence>MQRKNLSIESKLNLINDHEQGSSLKSLQDNYGISYPTLKRIISQKQELLAFRATGGDTSQSRLEKKVKIAPAAKKRPAQNLTLAMRRDIISAHDAERLYQILARRDEILAVLEDGINPERRMVHVNLEYPDMEEQVTRLHNLLNESGRREK</sequence>